<gene>
    <name evidence="2" type="ORF">SK128_023255</name>
</gene>
<dbReference type="PANTHER" id="PTHR21393:SF0">
    <property type="entry name" value="SMALL RIBOSOMAL SUBUNIT PROTEIN MS27"/>
    <property type="match status" value="1"/>
</dbReference>
<reference evidence="2 3" key="1">
    <citation type="submission" date="2023-11" db="EMBL/GenBank/DDBJ databases">
        <title>Halocaridina rubra genome assembly.</title>
        <authorList>
            <person name="Smith C."/>
        </authorList>
    </citation>
    <scope>NUCLEOTIDE SEQUENCE [LARGE SCALE GENOMIC DNA]</scope>
    <source>
        <strain evidence="2">EP-1</strain>
        <tissue evidence="2">Whole</tissue>
    </source>
</reference>
<comment type="caution">
    <text evidence="2">The sequence shown here is derived from an EMBL/GenBank/DDBJ whole genome shotgun (WGS) entry which is preliminary data.</text>
</comment>
<dbReference type="InterPro" id="IPR034913">
    <property type="entry name" value="mS27/PTCD2"/>
</dbReference>
<dbReference type="Proteomes" id="UP001381693">
    <property type="component" value="Unassembled WGS sequence"/>
</dbReference>
<proteinExistence type="predicted"/>
<keyword evidence="3" id="KW-1185">Reference proteome</keyword>
<dbReference type="EMBL" id="JAXCGZ010018949">
    <property type="protein sequence ID" value="KAK7067030.1"/>
    <property type="molecule type" value="Genomic_DNA"/>
</dbReference>
<dbReference type="Pfam" id="PF10037">
    <property type="entry name" value="MRP-S27"/>
    <property type="match status" value="1"/>
</dbReference>
<dbReference type="AlphaFoldDB" id="A0AAN8ZZU6"/>
<name>A0AAN8ZZU6_HALRR</name>
<evidence type="ECO:0000313" key="3">
    <source>
        <dbReference type="Proteomes" id="UP001381693"/>
    </source>
</evidence>
<evidence type="ECO:0000313" key="2">
    <source>
        <dbReference type="EMBL" id="KAK7067030.1"/>
    </source>
</evidence>
<dbReference type="InterPro" id="IPR019266">
    <property type="entry name" value="Ribosomal_mS27"/>
</dbReference>
<accession>A0AAN8ZZU6</accession>
<sequence>SRRTFLSAAYRCDEAWNLRLQNPLLSNLNAGDYTFDLERKYKQEGTVSAIDVDLFVNSLEGDYARDFTQDLDELMNRLRRSPETIRTLPSTPYAALRILLDTRRTKLLLKFLTNPLEYGVFPNYHIANLMMDTYLEDKNYTAAARVASVQMLQEDFGPPLTQTLTILSCYAYYKSEENLPWEEYSMELPEPEEEVKVRIQFKRNPYFDDHFDLKDPYLIVGKTLAWGSPLLGGEIGLNCEILGWALYKKWKELSAALTRAIDSDLSLASSVVTSVKDSLASCETSNLHATIMSHIIQIEATNSKVMDMNIESLLQDLVKREAANAEANDIKAQKEVFTEWEKKREEDVKKQLQDYRKRQLLAEIEEKKQALKAKEEVIFFFDNKDKLEMLLDRKPKPKEIPRRFFFPFKKKQHKKADEDYIPPEV</sequence>
<comment type="subcellular location">
    <subcellularLocation>
        <location evidence="1">Mitochondrion</location>
    </subcellularLocation>
</comment>
<organism evidence="2 3">
    <name type="scientific">Halocaridina rubra</name>
    <name type="common">Hawaiian red shrimp</name>
    <dbReference type="NCBI Taxonomy" id="373956"/>
    <lineage>
        <taxon>Eukaryota</taxon>
        <taxon>Metazoa</taxon>
        <taxon>Ecdysozoa</taxon>
        <taxon>Arthropoda</taxon>
        <taxon>Crustacea</taxon>
        <taxon>Multicrustacea</taxon>
        <taxon>Malacostraca</taxon>
        <taxon>Eumalacostraca</taxon>
        <taxon>Eucarida</taxon>
        <taxon>Decapoda</taxon>
        <taxon>Pleocyemata</taxon>
        <taxon>Caridea</taxon>
        <taxon>Atyoidea</taxon>
        <taxon>Atyidae</taxon>
        <taxon>Halocaridina</taxon>
    </lineage>
</organism>
<dbReference type="PANTHER" id="PTHR21393">
    <property type="entry name" value="MITOCHONDRIAL 28S RIBOSOMAL PROTEIN S27"/>
    <property type="match status" value="1"/>
</dbReference>
<feature type="non-terminal residue" evidence="2">
    <location>
        <position position="1"/>
    </location>
</feature>
<evidence type="ECO:0000256" key="1">
    <source>
        <dbReference type="ARBA" id="ARBA00004173"/>
    </source>
</evidence>
<evidence type="ECO:0008006" key="4">
    <source>
        <dbReference type="Google" id="ProtNLM"/>
    </source>
</evidence>
<protein>
    <recommendedName>
        <fullName evidence="4">28S ribosomal protein S27, mitochondrial</fullName>
    </recommendedName>
</protein>
<dbReference type="GO" id="GO:0005739">
    <property type="term" value="C:mitochondrion"/>
    <property type="evidence" value="ECO:0007669"/>
    <property type="project" value="UniProtKB-SubCell"/>
</dbReference>